<dbReference type="PANTHER" id="PTHR30055">
    <property type="entry name" value="HTH-TYPE TRANSCRIPTIONAL REGULATOR RUTR"/>
    <property type="match status" value="1"/>
</dbReference>
<reference evidence="7" key="3">
    <citation type="submission" date="2023-07" db="EMBL/GenBank/DDBJ databases">
        <title>Description of Mycobacterium gordonae subsp. intergordonae subsp.nov. and Mycobacterium gordonae subsp. gordonae subsp. nov.</title>
        <authorList>
            <person name="Huang H."/>
        </authorList>
    </citation>
    <scope>NUCLEOTIDE SEQUENCE [LARGE SCALE GENOMIC DNA]</scope>
    <source>
        <strain evidence="7">24</strain>
    </source>
</reference>
<evidence type="ECO:0000313" key="6">
    <source>
        <dbReference type="EMBL" id="QLL10489.1"/>
    </source>
</evidence>
<evidence type="ECO:0000256" key="2">
    <source>
        <dbReference type="ARBA" id="ARBA00023125"/>
    </source>
</evidence>
<evidence type="ECO:0000259" key="5">
    <source>
        <dbReference type="PROSITE" id="PS50977"/>
    </source>
</evidence>
<evidence type="ECO:0000256" key="4">
    <source>
        <dbReference type="PROSITE-ProRule" id="PRU00335"/>
    </source>
</evidence>
<dbReference type="SUPFAM" id="SSF46689">
    <property type="entry name" value="Homeodomain-like"/>
    <property type="match status" value="1"/>
</dbReference>
<dbReference type="PROSITE" id="PS50977">
    <property type="entry name" value="HTH_TETR_2"/>
    <property type="match status" value="1"/>
</dbReference>
<dbReference type="InterPro" id="IPR001647">
    <property type="entry name" value="HTH_TetR"/>
</dbReference>
<dbReference type="AlphaFoldDB" id="A0A7D6E3H9"/>
<evidence type="ECO:0000256" key="1">
    <source>
        <dbReference type="ARBA" id="ARBA00023015"/>
    </source>
</evidence>
<dbReference type="GO" id="GO:0003700">
    <property type="term" value="F:DNA-binding transcription factor activity"/>
    <property type="evidence" value="ECO:0007669"/>
    <property type="project" value="TreeGrafter"/>
</dbReference>
<proteinExistence type="predicted"/>
<dbReference type="KEGG" id="mgor:H0P51_25645"/>
<dbReference type="InterPro" id="IPR050109">
    <property type="entry name" value="HTH-type_TetR-like_transc_reg"/>
</dbReference>
<feature type="DNA-binding region" description="H-T-H motif" evidence="4">
    <location>
        <begin position="94"/>
        <end position="113"/>
    </location>
</feature>
<dbReference type="EMBL" id="CP059165">
    <property type="protein sequence ID" value="QLL10489.1"/>
    <property type="molecule type" value="Genomic_DNA"/>
</dbReference>
<dbReference type="Pfam" id="PF00440">
    <property type="entry name" value="TetR_N"/>
    <property type="match status" value="1"/>
</dbReference>
<dbReference type="SUPFAM" id="SSF48498">
    <property type="entry name" value="Tetracyclin repressor-like, C-terminal domain"/>
    <property type="match status" value="1"/>
</dbReference>
<keyword evidence="1" id="KW-0805">Transcription regulation</keyword>
<gene>
    <name evidence="6" type="ORF">H0P51_25645</name>
</gene>
<evidence type="ECO:0000313" key="7">
    <source>
        <dbReference type="Proteomes" id="UP000510682"/>
    </source>
</evidence>
<keyword evidence="2 4" id="KW-0238">DNA-binding</keyword>
<keyword evidence="3" id="KW-0804">Transcription</keyword>
<dbReference type="Gene3D" id="1.10.357.10">
    <property type="entry name" value="Tetracycline Repressor, domain 2"/>
    <property type="match status" value="1"/>
</dbReference>
<reference evidence="7" key="1">
    <citation type="submission" date="2020-07" db="EMBL/GenBank/DDBJ databases">
        <title>Description of Mycobacterium gordonae subsp. intergordonae subsp.nov. and Mycobacterium gordonae subsp. gordonae subsp. nov.</title>
        <authorList>
            <person name="Yu X."/>
        </authorList>
    </citation>
    <scope>NUCLEOTIDE SEQUENCE [LARGE SCALE GENOMIC DNA]</scope>
    <source>
        <strain evidence="7">24</strain>
    </source>
</reference>
<accession>A0A7D6E3H9</accession>
<dbReference type="GO" id="GO:0000976">
    <property type="term" value="F:transcription cis-regulatory region binding"/>
    <property type="evidence" value="ECO:0007669"/>
    <property type="project" value="TreeGrafter"/>
</dbReference>
<organism evidence="6 7">
    <name type="scientific">Mycobacterium vicinigordonae</name>
    <dbReference type="NCBI Taxonomy" id="1719132"/>
    <lineage>
        <taxon>Bacteria</taxon>
        <taxon>Bacillati</taxon>
        <taxon>Actinomycetota</taxon>
        <taxon>Actinomycetes</taxon>
        <taxon>Mycobacteriales</taxon>
        <taxon>Mycobacteriaceae</taxon>
        <taxon>Mycobacterium</taxon>
    </lineage>
</organism>
<dbReference type="PANTHER" id="PTHR30055:SF234">
    <property type="entry name" value="HTH-TYPE TRANSCRIPTIONAL REGULATOR BETI"/>
    <property type="match status" value="1"/>
</dbReference>
<feature type="domain" description="HTH tetR-type" evidence="5">
    <location>
        <begin position="71"/>
        <end position="131"/>
    </location>
</feature>
<dbReference type="InterPro" id="IPR009057">
    <property type="entry name" value="Homeodomain-like_sf"/>
</dbReference>
<dbReference type="Proteomes" id="UP000510682">
    <property type="component" value="Chromosome"/>
</dbReference>
<sequence>MIDHRCVSPELIEAAVRAAEALNRDIAEVPVSAIAAEARISRSTLLRRLGGSRSPLDAAVRAAGIDPGGRPPVRLRALTAAAAVVSENGLAAATLEAIAERADCSVFSLHAAFGGRDELMRAVFDQFSPIRDIEEYLAQAQGDLHSTVHGFYRAVANALSREPRVSPAMLAEVFSRPTSTAVQSLAQYAAPRMFGTLGTWFDAEIRAGRIRDQPVLVLTQYLLGPILIHMLMRPAFPDVPGLTLPEIDEVCDAFAENFIRAVQTP</sequence>
<name>A0A7D6E3H9_9MYCO</name>
<keyword evidence="7" id="KW-1185">Reference proteome</keyword>
<evidence type="ECO:0000256" key="3">
    <source>
        <dbReference type="ARBA" id="ARBA00023163"/>
    </source>
</evidence>
<reference evidence="6 7" key="2">
    <citation type="submission" date="2020-07" db="EMBL/GenBank/DDBJ databases">
        <authorList>
            <person name="Yu X."/>
        </authorList>
    </citation>
    <scope>NUCLEOTIDE SEQUENCE [LARGE SCALE GENOMIC DNA]</scope>
    <source>
        <strain evidence="7">24</strain>
    </source>
</reference>
<dbReference type="InterPro" id="IPR036271">
    <property type="entry name" value="Tet_transcr_reg_TetR-rel_C_sf"/>
</dbReference>
<protein>
    <submittedName>
        <fullName evidence="6">TetR/AcrR family transcriptional regulator</fullName>
    </submittedName>
</protein>